<keyword evidence="3" id="KW-0472">Membrane</keyword>
<feature type="domain" description="Ig-like" evidence="4">
    <location>
        <begin position="952"/>
        <end position="1042"/>
    </location>
</feature>
<dbReference type="Pfam" id="PF07654">
    <property type="entry name" value="C1-set"/>
    <property type="match status" value="8"/>
</dbReference>
<feature type="domain" description="Ig-like" evidence="4">
    <location>
        <begin position="1393"/>
        <end position="1489"/>
    </location>
</feature>
<keyword evidence="6" id="KW-1185">Reference proteome</keyword>
<proteinExistence type="predicted"/>
<feature type="transmembrane region" description="Helical" evidence="3">
    <location>
        <begin position="1259"/>
        <end position="1280"/>
    </location>
</feature>
<evidence type="ECO:0000256" key="1">
    <source>
        <dbReference type="ARBA" id="ARBA00023180"/>
    </source>
</evidence>
<dbReference type="SMART" id="SM00407">
    <property type="entry name" value="IGc1"/>
    <property type="match status" value="8"/>
</dbReference>
<dbReference type="InterPro" id="IPR013783">
    <property type="entry name" value="Ig-like_fold"/>
</dbReference>
<protein>
    <submittedName>
        <fullName evidence="5">Major histocompatibility complex class I-related protein</fullName>
    </submittedName>
</protein>
<keyword evidence="2" id="KW-0393">Immunoglobulin domain</keyword>
<dbReference type="SUPFAM" id="SSF48726">
    <property type="entry name" value="Immunoglobulin"/>
    <property type="match status" value="8"/>
</dbReference>
<dbReference type="Gene3D" id="3.30.500.10">
    <property type="entry name" value="MHC class I-like antigen recognition-like"/>
    <property type="match status" value="1"/>
</dbReference>
<dbReference type="InterPro" id="IPR003006">
    <property type="entry name" value="Ig/MHC_CS"/>
</dbReference>
<dbReference type="GO" id="GO:0009897">
    <property type="term" value="C:external side of plasma membrane"/>
    <property type="evidence" value="ECO:0007669"/>
    <property type="project" value="TreeGrafter"/>
</dbReference>
<dbReference type="CDD" id="cd21029">
    <property type="entry name" value="IgC1_CD1"/>
    <property type="match status" value="1"/>
</dbReference>
<feature type="domain" description="Ig-like" evidence="4">
    <location>
        <begin position="304"/>
        <end position="394"/>
    </location>
</feature>
<evidence type="ECO:0000313" key="6">
    <source>
        <dbReference type="Proteomes" id="UP000290572"/>
    </source>
</evidence>
<feature type="domain" description="Ig-like" evidence="4">
    <location>
        <begin position="198"/>
        <end position="294"/>
    </location>
</feature>
<dbReference type="InterPro" id="IPR003597">
    <property type="entry name" value="Ig_C1-set"/>
</dbReference>
<dbReference type="SUPFAM" id="SSF54452">
    <property type="entry name" value="MHC antigen-recognition domain"/>
    <property type="match status" value="2"/>
</dbReference>
<feature type="transmembrane region" description="Helical" evidence="3">
    <location>
        <begin position="405"/>
        <end position="426"/>
    </location>
</feature>
<dbReference type="InterPro" id="IPR011162">
    <property type="entry name" value="MHC_I/II-like_Ag-recog"/>
</dbReference>
<comment type="caution">
    <text evidence="5">The sequence shown here is derived from an EMBL/GenBank/DDBJ whole genome shotgun (WGS) entry which is preliminary data.</text>
</comment>
<dbReference type="PANTHER" id="PTHR16675:SF191">
    <property type="entry name" value="CLASS I HISTOCOMPATIBILITY ANTIGEN, F10 ALPHA CHAIN-LIKE-RELATED"/>
    <property type="match status" value="1"/>
</dbReference>
<keyword evidence="3" id="KW-1133">Transmembrane helix</keyword>
<evidence type="ECO:0000259" key="4">
    <source>
        <dbReference type="PROSITE" id="PS50835"/>
    </source>
</evidence>
<gene>
    <name evidence="5" type="ORF">ROHU_010079</name>
</gene>
<dbReference type="PANTHER" id="PTHR16675">
    <property type="entry name" value="MHC CLASS I-RELATED"/>
    <property type="match status" value="1"/>
</dbReference>
<feature type="domain" description="Ig-like" evidence="4">
    <location>
        <begin position="1498"/>
        <end position="1588"/>
    </location>
</feature>
<feature type="transmembrane region" description="Helical" evidence="3">
    <location>
        <begin position="1054"/>
        <end position="1076"/>
    </location>
</feature>
<feature type="transmembrane region" description="Helical" evidence="3">
    <location>
        <begin position="74"/>
        <end position="95"/>
    </location>
</feature>
<dbReference type="InterPro" id="IPR050208">
    <property type="entry name" value="MHC_class-I_related"/>
</dbReference>
<evidence type="ECO:0000256" key="2">
    <source>
        <dbReference type="ARBA" id="ARBA00023319"/>
    </source>
</evidence>
<dbReference type="Proteomes" id="UP000290572">
    <property type="component" value="Unassembled WGS sequence"/>
</dbReference>
<keyword evidence="1" id="KW-0325">Glycoprotein</keyword>
<dbReference type="Gene3D" id="2.60.40.10">
    <property type="entry name" value="Immunoglobulins"/>
    <property type="match status" value="8"/>
</dbReference>
<feature type="domain" description="Ig-like" evidence="4">
    <location>
        <begin position="757"/>
        <end position="856"/>
    </location>
</feature>
<dbReference type="EMBL" id="QBIY01013047">
    <property type="protein sequence ID" value="RXN12480.1"/>
    <property type="molecule type" value="Genomic_DNA"/>
</dbReference>
<keyword evidence="3" id="KW-0812">Transmembrane</keyword>
<dbReference type="PROSITE" id="PS50835">
    <property type="entry name" value="IG_LIKE"/>
    <property type="match status" value="7"/>
</dbReference>
<dbReference type="STRING" id="84645.A0A498LWB1"/>
<dbReference type="FunFam" id="3.30.500.10:FF:000007">
    <property type="entry name" value="Major histocompatibility complex class I LDA"/>
    <property type="match status" value="1"/>
</dbReference>
<organism evidence="5 6">
    <name type="scientific">Labeo rohita</name>
    <name type="common">Indian major carp</name>
    <name type="synonym">Cyprinus rohita</name>
    <dbReference type="NCBI Taxonomy" id="84645"/>
    <lineage>
        <taxon>Eukaryota</taxon>
        <taxon>Metazoa</taxon>
        <taxon>Chordata</taxon>
        <taxon>Craniata</taxon>
        <taxon>Vertebrata</taxon>
        <taxon>Euteleostomi</taxon>
        <taxon>Actinopterygii</taxon>
        <taxon>Neopterygii</taxon>
        <taxon>Teleostei</taxon>
        <taxon>Ostariophysi</taxon>
        <taxon>Cypriniformes</taxon>
        <taxon>Cyprinidae</taxon>
        <taxon>Labeoninae</taxon>
        <taxon>Labeonini</taxon>
        <taxon>Labeo</taxon>
    </lineage>
</organism>
<sequence length="1623" mass="182959">MFIIQSVSVNYHCTLRKRNYTPGHSTVLPVCLALSEPARNYSSLYEAVSSKSGCSGRSRRCSDEFDPGEPFKSVIPYVLIVLALMLVFGTGVVIYKCRRKRAGSNVYQTLVVCELLDLDKPGMMLIKDAAGGCTTDELCYFNNNFTYTVTVNITQKELKPHLEKFMLEYEKLYYPVCIATLKNYLKKRENEVNRKLKPLVRFIQKANTDFGGFSVSCLATGFYPRHINLTLFRDGQPVADHEMAGGDLLPNGDGTYQMRKSLEISAADKHKYTCSVTHISLDNKLELSLEDEVSRSRRCSDVKPRVRLIQKTNSDSGGFRVSCLATGFYPRHINLTLFRDGQPVADHEITGGDLLPNGDGTYQMRKSLEISAADKHKYTCSATHLSLDNKLDITLEFPGEPFKSAIPSVMIVLALMLVFGTGVVIYKCRRKRAVKPRVRFIQKANSDSGGFRVSCLATGFYPRHMNLTLFRDEQPVADHEITGGDLLPNGDGTYQMRKSLEISAADKHKYTCSATHLSLDNKLDVTLEYPGETFESVTTSVLVVCVLGLVLLTLAAIIWIITWRRRRQSVSTSDYSSASSSHSAWVLVTYIKGNTPFPEFSITVMLDDITVGHYDSETRTYVTRGNTTNEDDMYNLGDNTAIREHLYNHLVDKLRHENHTDSLVVYQILGLCELLDKDKSGQFIIKNAFSGSTIDELQYFNRKFTYNGPLKYTEQESDPVLQLFMWYHEVFSYPNCLNTLRSYLQKRRAQVKRKVKPRVRLIQKLNSDSGGFRVSCLATGFYPRHINLSLFRDEQPVADHEITGGDLLPNDDGTYQMRKSLEISAADKHKYTCSATHLSLDNKLDTELASSTSDYSSASRFYPRHISLTLFRDEQPVADHGITSADKHKYTCSAIHLSLDNKLDIELEYQGETFKQVISSVLVVLALGLVLMAVICIIKWRRNHSASSTMKPRVRLIQKTNSDSGGFRVSCLATGFYPRHINLTLFRDGQPVDDHEITGGDLLPNDDGTYQMRKSLEISAADEHKYTCSATHLSLDNKLDVTLEFDHGKPFKSVIPSVLTVLALMLFGAAVGITLWKRRCTVKSGYSNASSPQLYQVMSHCELWDNDKSGQMISKFAFSGSTTDEMRFYNNKFTYESPKEMATLSLEVFKWRHETINYPSCIATLRNYLKKRHTQVKKKGFYPRHINLTLLRDGQPVADHEITGGDLLPNGDGTYQMRKSLEISAADKDKYTCSATHLSLDNRMTVDLEYDHREPFKSVIPSFLTVLALVLVFGAAVIIWRKRHMHMKKLDTSRNIQGLVVYQVLGLCELLDNDMPGQLITKNAFSGSTTGELQYFDGKFIYNSALKYTKQETDPVVQVSLWYHEVLVYPNCLNTLRAYLKKRGAQVKRKVKPRVRLIQKGNSDSGGFRVSCLATGFYPRHINLTLFRDGQPVADHEIAGGDLLPNGDGTYQIRKSLEISAADKHKYTCSATHLSLDNKLDIELDSSTSDYSSASMKPRVRLIQKANSDSGGFRVSCLATGFYPRHINLTLFRDKQPVADHEITGGDLLPNDDGTYQMRKSLEIRAADKYKYTCSATHLSLDNKLDVTLEYPGQTFESARSSVLVFWLPLQVTTLLLLVTTSE</sequence>
<evidence type="ECO:0000256" key="3">
    <source>
        <dbReference type="SAM" id="Phobius"/>
    </source>
</evidence>
<feature type="transmembrane region" description="Helical" evidence="3">
    <location>
        <begin position="541"/>
        <end position="563"/>
    </location>
</feature>
<reference evidence="5 6" key="1">
    <citation type="submission" date="2018-03" db="EMBL/GenBank/DDBJ databases">
        <title>Draft genome sequence of Rohu Carp (Labeo rohita).</title>
        <authorList>
            <person name="Das P."/>
            <person name="Kushwaha B."/>
            <person name="Joshi C.G."/>
            <person name="Kumar D."/>
            <person name="Nagpure N.S."/>
            <person name="Sahoo L."/>
            <person name="Das S.P."/>
            <person name="Bit A."/>
            <person name="Patnaik S."/>
            <person name="Meher P.K."/>
            <person name="Jayasankar P."/>
            <person name="Koringa P.G."/>
            <person name="Patel N.V."/>
            <person name="Hinsu A.T."/>
            <person name="Kumar R."/>
            <person name="Pandey M."/>
            <person name="Agarwal S."/>
            <person name="Srivastava S."/>
            <person name="Singh M."/>
            <person name="Iquebal M.A."/>
            <person name="Jaiswal S."/>
            <person name="Angadi U.B."/>
            <person name="Kumar N."/>
            <person name="Raza M."/>
            <person name="Shah T.M."/>
            <person name="Rai A."/>
            <person name="Jena J.K."/>
        </authorList>
    </citation>
    <scope>NUCLEOTIDE SEQUENCE [LARGE SCALE GENOMIC DNA]</scope>
    <source>
        <strain evidence="5">DASCIFA01</strain>
        <tissue evidence="5">Testis</tissue>
    </source>
</reference>
<dbReference type="InterPro" id="IPR037055">
    <property type="entry name" value="MHC_I-like_Ag-recog_sf"/>
</dbReference>
<dbReference type="PROSITE" id="PS00290">
    <property type="entry name" value="IG_MHC"/>
    <property type="match status" value="8"/>
</dbReference>
<accession>A0A498LWB1</accession>
<feature type="domain" description="Ig-like" evidence="4">
    <location>
        <begin position="436"/>
        <end position="526"/>
    </location>
</feature>
<evidence type="ECO:0000313" key="5">
    <source>
        <dbReference type="EMBL" id="RXN12480.1"/>
    </source>
</evidence>
<dbReference type="GO" id="GO:0005615">
    <property type="term" value="C:extracellular space"/>
    <property type="evidence" value="ECO:0007669"/>
    <property type="project" value="TreeGrafter"/>
</dbReference>
<dbReference type="InterPro" id="IPR036179">
    <property type="entry name" value="Ig-like_dom_sf"/>
</dbReference>
<name>A0A498LWB1_LABRO</name>
<feature type="transmembrane region" description="Helical" evidence="3">
    <location>
        <begin position="917"/>
        <end position="938"/>
    </location>
</feature>
<dbReference type="InterPro" id="IPR007110">
    <property type="entry name" value="Ig-like_dom"/>
</dbReference>
<dbReference type="GO" id="GO:0006955">
    <property type="term" value="P:immune response"/>
    <property type="evidence" value="ECO:0007669"/>
    <property type="project" value="TreeGrafter"/>
</dbReference>